<keyword evidence="3" id="KW-1185">Reference proteome</keyword>
<name>A0AAW9Q6K6_9BURK</name>
<evidence type="ECO:0008006" key="4">
    <source>
        <dbReference type="Google" id="ProtNLM"/>
    </source>
</evidence>
<dbReference type="EMBL" id="JAZIBG010000036">
    <property type="protein sequence ID" value="MEF7615643.1"/>
    <property type="molecule type" value="Genomic_DNA"/>
</dbReference>
<feature type="transmembrane region" description="Helical" evidence="1">
    <location>
        <begin position="29"/>
        <end position="50"/>
    </location>
</feature>
<proteinExistence type="predicted"/>
<keyword evidence="1" id="KW-1133">Transmembrane helix</keyword>
<organism evidence="2 3">
    <name type="scientific">Aquincola agrisoli</name>
    <dbReference type="NCBI Taxonomy" id="3119538"/>
    <lineage>
        <taxon>Bacteria</taxon>
        <taxon>Pseudomonadati</taxon>
        <taxon>Pseudomonadota</taxon>
        <taxon>Betaproteobacteria</taxon>
        <taxon>Burkholderiales</taxon>
        <taxon>Sphaerotilaceae</taxon>
        <taxon>Aquincola</taxon>
    </lineage>
</organism>
<comment type="caution">
    <text evidence="2">The sequence shown here is derived from an EMBL/GenBank/DDBJ whole genome shotgun (WGS) entry which is preliminary data.</text>
</comment>
<dbReference type="RefSeq" id="WP_332290943.1">
    <property type="nucleotide sequence ID" value="NZ_JAZIBG010000036.1"/>
</dbReference>
<keyword evidence="1" id="KW-0812">Transmembrane</keyword>
<keyword evidence="1" id="KW-0472">Membrane</keyword>
<protein>
    <recommendedName>
        <fullName evidence="4">TadE-like protein</fullName>
    </recommendedName>
</protein>
<evidence type="ECO:0000256" key="1">
    <source>
        <dbReference type="SAM" id="Phobius"/>
    </source>
</evidence>
<evidence type="ECO:0000313" key="2">
    <source>
        <dbReference type="EMBL" id="MEF7615643.1"/>
    </source>
</evidence>
<reference evidence="2 3" key="1">
    <citation type="submission" date="2024-02" db="EMBL/GenBank/DDBJ databases">
        <title>Genome sequence of Aquincola sp. MAHUQ-54.</title>
        <authorList>
            <person name="Huq M.A."/>
        </authorList>
    </citation>
    <scope>NUCLEOTIDE SEQUENCE [LARGE SCALE GENOMIC DNA]</scope>
    <source>
        <strain evidence="2 3">MAHUQ-54</strain>
    </source>
</reference>
<evidence type="ECO:0000313" key="3">
    <source>
        <dbReference type="Proteomes" id="UP001336250"/>
    </source>
</evidence>
<dbReference type="AlphaFoldDB" id="A0AAW9Q6K6"/>
<dbReference type="Proteomes" id="UP001336250">
    <property type="component" value="Unassembled WGS sequence"/>
</dbReference>
<sequence length="269" mass="29159">MRTSKRTTTARRRVTCVARQGRWQRGQAYVELIVMSLAVVPLFMLMPMIAKYQDISHAAQMASRYVAFEAMNNHPGSTGWRSEAALAADVRRRFFGESSAPIKTGDTAGEFDAHRNLFWRAPGGAPLITRFDDVTVQTANAGSQDGTPYLLHSAMGLRAHGIHSGTVIVALANLPAGIRSLEPFDRIDLSIVRRTSLVPDAWAATSPAQAESRFGGLALVNELFDSGIGDVVGFGITASELLGRVAPPAFGQLDEWRDVVPADRLKPAE</sequence>
<gene>
    <name evidence="2" type="ORF">V4F39_17140</name>
</gene>
<accession>A0AAW9Q6K6</accession>